<evidence type="ECO:0000256" key="1">
    <source>
        <dbReference type="SAM" id="Phobius"/>
    </source>
</evidence>
<feature type="transmembrane region" description="Helical" evidence="1">
    <location>
        <begin position="184"/>
        <end position="208"/>
    </location>
</feature>
<dbReference type="InterPro" id="IPR018713">
    <property type="entry name" value="MPAB/Lcp_cat_dom"/>
</dbReference>
<evidence type="ECO:0000313" key="4">
    <source>
        <dbReference type="Proteomes" id="UP000224854"/>
    </source>
</evidence>
<protein>
    <recommendedName>
        <fullName evidence="2">ER-bound oxygenase mpaB/mpaB'/Rubber oxygenase catalytic domain-containing protein</fullName>
    </recommendedName>
</protein>
<evidence type="ECO:0000313" key="3">
    <source>
        <dbReference type="EMBL" id="PHH78431.1"/>
    </source>
</evidence>
<keyword evidence="1" id="KW-0472">Membrane</keyword>
<organism evidence="3 4">
    <name type="scientific">Ophiocordyceps australis</name>
    <dbReference type="NCBI Taxonomy" id="1399860"/>
    <lineage>
        <taxon>Eukaryota</taxon>
        <taxon>Fungi</taxon>
        <taxon>Dikarya</taxon>
        <taxon>Ascomycota</taxon>
        <taxon>Pezizomycotina</taxon>
        <taxon>Sordariomycetes</taxon>
        <taxon>Hypocreomycetidae</taxon>
        <taxon>Hypocreales</taxon>
        <taxon>Ophiocordycipitaceae</taxon>
        <taxon>Ophiocordyceps</taxon>
    </lineage>
</organism>
<dbReference type="GO" id="GO:0016491">
    <property type="term" value="F:oxidoreductase activity"/>
    <property type="evidence" value="ECO:0007669"/>
    <property type="project" value="InterPro"/>
</dbReference>
<comment type="caution">
    <text evidence="3">The sequence shown here is derived from an EMBL/GenBank/DDBJ whole genome shotgun (WGS) entry which is preliminary data.</text>
</comment>
<dbReference type="AlphaFoldDB" id="A0A2C5ZGV0"/>
<dbReference type="PANTHER" id="PTHR36151">
    <property type="entry name" value="BLR2777 PROTEIN"/>
    <property type="match status" value="1"/>
</dbReference>
<reference evidence="3 4" key="1">
    <citation type="submission" date="2017-06" db="EMBL/GenBank/DDBJ databases">
        <title>Ant-infecting Ophiocordyceps genomes reveal a high diversity of potential behavioral manipulation genes and a possible major role for enterotoxins.</title>
        <authorList>
            <person name="De Bekker C."/>
            <person name="Evans H.C."/>
            <person name="Brachmann A."/>
            <person name="Hughes D.P."/>
        </authorList>
    </citation>
    <scope>NUCLEOTIDE SEQUENCE [LARGE SCALE GENOMIC DNA]</scope>
    <source>
        <strain evidence="3 4">1348a</strain>
    </source>
</reference>
<feature type="transmembrane region" description="Helical" evidence="1">
    <location>
        <begin position="220"/>
        <end position="246"/>
    </location>
</feature>
<keyword evidence="1" id="KW-0812">Transmembrane</keyword>
<proteinExistence type="predicted"/>
<gene>
    <name evidence="3" type="ORF">CDD82_3051</name>
</gene>
<feature type="domain" description="ER-bound oxygenase mpaB/mpaB'/Rubber oxygenase catalytic" evidence="2">
    <location>
        <begin position="23"/>
        <end position="223"/>
    </location>
</feature>
<name>A0A2C5ZGV0_9HYPO</name>
<dbReference type="OrthoDB" id="5131368at2759"/>
<dbReference type="EMBL" id="NJEU01000224">
    <property type="protein sequence ID" value="PHH78431.1"/>
    <property type="molecule type" value="Genomic_DNA"/>
</dbReference>
<accession>A0A2C5ZGV0</accession>
<keyword evidence="1" id="KW-1133">Transmembrane helix</keyword>
<keyword evidence="4" id="KW-1185">Reference proteome</keyword>
<dbReference type="Proteomes" id="UP000224854">
    <property type="component" value="Unassembled WGS sequence"/>
</dbReference>
<dbReference type="Pfam" id="PF09995">
    <property type="entry name" value="MPAB_Lcp_cat"/>
    <property type="match status" value="1"/>
</dbReference>
<evidence type="ECO:0000259" key="2">
    <source>
        <dbReference type="Pfam" id="PF09995"/>
    </source>
</evidence>
<sequence>MTETNSKAGPRAIPVIQHTFSNAVFFSGTPLAAVLQLAHPGVARGVCKHSRFRHDAYSRCHRSIVFLVAVMFGTEEEKDAICSVVRRQHAHVHGAGYDANDAELQRWVAATGLMATVKVHETFFGPMDARAQDALCVEFGVFGRELGMPAQAWFASWREFDAYWTQTVAGLRVSDEGREMARMVLYGLLPWYLGWVAWAVRVFVAAWLPESLARAFGLEAGMWFGVLAGLGRVVCWAVPGGVWRALTLVLVHDMQRAAAAVAGSGRWTM</sequence>
<dbReference type="PANTHER" id="PTHR36151:SF3">
    <property type="entry name" value="ER-BOUND OXYGENASE MPAB_MPAB'_RUBBER OXYGENASE CATALYTIC DOMAIN-CONTAINING PROTEIN"/>
    <property type="match status" value="1"/>
</dbReference>